<dbReference type="EMBL" id="JBEFKJ010000008">
    <property type="protein sequence ID" value="KAL2044923.1"/>
    <property type="molecule type" value="Genomic_DNA"/>
</dbReference>
<dbReference type="SUPFAM" id="SSF52343">
    <property type="entry name" value="Ferredoxin reductase-like, C-terminal NADP-linked domain"/>
    <property type="match status" value="1"/>
</dbReference>
<keyword evidence="3" id="KW-1185">Reference proteome</keyword>
<sequence length="615" mass="67610">MIHTAPISFHKGEQTIQRLLHVPSQDNPTSPGLSPHATRLLHLSSLIAIGTTDNEGRPWTTLLGGEPGFARSLGQSMIGVKTVVDRKHDPVIDILVGGQKDGEVRDVGKGGRLVSALGIHLATRNRIKLWGRMVAGALGHHGLEAEEKDDGTAEVQLVFAIQQSLGNCPKYLNKKNIVPAKPEPLLLSDSPILCDRALELLEKADMFFISSQYESNMGTNHRGGPQGFVRVEQNDTSGTVIIYPELSGNRLYQTLGNLYTNPRAGLVFPDFDSGDALYVTGTTEIVIGNDAAAVLPRSNVIVKINVVAARLVQRSLAFRGIMGERSPYNPPVRYLTTERAQALPDVQAKNIKAAYANLLARDLLTPTIARFRFRISDPELAGQWKPGQYVALAFEDELSLGYSHMRDDDPKSLNDDYVRTFTVSSASGGSASPGGKLPDDEFEITIRNVGVVTNFMFRQNIRAGLEVPLKGFGGTFTIEQGPDEIVPFVAGGIGITPLLAHLSSLDLGRIRLFWTINIRDINMVFDTFSRYPSLTPSTRVFVSRIDELSPAEREETIRKLDLVGAHVHLRRMLASDVEGHQDLATNWYLCAGAPLRKSLLKWLSGRKVLYEDFNY</sequence>
<dbReference type="InterPro" id="IPR017938">
    <property type="entry name" value="Riboflavin_synthase-like_b-brl"/>
</dbReference>
<evidence type="ECO:0000313" key="2">
    <source>
        <dbReference type="EMBL" id="KAL2044923.1"/>
    </source>
</evidence>
<dbReference type="Gene3D" id="2.40.30.10">
    <property type="entry name" value="Translation factors"/>
    <property type="match status" value="1"/>
</dbReference>
<dbReference type="InterPro" id="IPR039261">
    <property type="entry name" value="FNR_nucleotide-bd"/>
</dbReference>
<dbReference type="InterPro" id="IPR017927">
    <property type="entry name" value="FAD-bd_FR_type"/>
</dbReference>
<reference evidence="2 3" key="1">
    <citation type="submission" date="2024-09" db="EMBL/GenBank/DDBJ databases">
        <title>Rethinking Asexuality: The Enigmatic Case of Functional Sexual Genes in Lepraria (Stereocaulaceae).</title>
        <authorList>
            <person name="Doellman M."/>
            <person name="Sun Y."/>
            <person name="Barcenas-Pena A."/>
            <person name="Lumbsch H.T."/>
            <person name="Grewe F."/>
        </authorList>
    </citation>
    <scope>NUCLEOTIDE SEQUENCE [LARGE SCALE GENOMIC DNA]</scope>
    <source>
        <strain evidence="2 3">Mercado 3170</strain>
    </source>
</reference>
<proteinExistence type="predicted"/>
<dbReference type="SUPFAM" id="SSF50475">
    <property type="entry name" value="FMN-binding split barrel"/>
    <property type="match status" value="1"/>
</dbReference>
<dbReference type="Proteomes" id="UP001590950">
    <property type="component" value="Unassembled WGS sequence"/>
</dbReference>
<evidence type="ECO:0000313" key="3">
    <source>
        <dbReference type="Proteomes" id="UP001590950"/>
    </source>
</evidence>
<gene>
    <name evidence="2" type="ORF">N7G274_002698</name>
</gene>
<name>A0ABR4AGK2_9LECA</name>
<dbReference type="PROSITE" id="PS51384">
    <property type="entry name" value="FAD_FR"/>
    <property type="match status" value="1"/>
</dbReference>
<protein>
    <recommendedName>
        <fullName evidence="1">FAD-binding FR-type domain-containing protein</fullName>
    </recommendedName>
</protein>
<comment type="caution">
    <text evidence="2">The sequence shown here is derived from an EMBL/GenBank/DDBJ whole genome shotgun (WGS) entry which is preliminary data.</text>
</comment>
<dbReference type="InterPro" id="IPR012349">
    <property type="entry name" value="Split_barrel_FMN-bd"/>
</dbReference>
<dbReference type="Gene3D" id="3.40.50.80">
    <property type="entry name" value="Nucleotide-binding domain of ferredoxin-NADP reductase (FNR) module"/>
    <property type="match status" value="1"/>
</dbReference>
<dbReference type="PANTHER" id="PTHR42815:SF2">
    <property type="entry name" value="FAD-BINDING, PUTATIVE (AFU_ORTHOLOGUE AFUA_6G07600)-RELATED"/>
    <property type="match status" value="1"/>
</dbReference>
<dbReference type="Gene3D" id="2.30.110.10">
    <property type="entry name" value="Electron Transport, Fmn-binding Protein, Chain A"/>
    <property type="match status" value="1"/>
</dbReference>
<dbReference type="SUPFAM" id="SSF63380">
    <property type="entry name" value="Riboflavin synthase domain-like"/>
    <property type="match status" value="1"/>
</dbReference>
<dbReference type="PANTHER" id="PTHR42815">
    <property type="entry name" value="FAD-BINDING, PUTATIVE (AFU_ORTHOLOGUE AFUA_6G07600)-RELATED"/>
    <property type="match status" value="1"/>
</dbReference>
<feature type="domain" description="FAD-binding FR-type" evidence="1">
    <location>
        <begin position="351"/>
        <end position="479"/>
    </location>
</feature>
<evidence type="ECO:0000259" key="1">
    <source>
        <dbReference type="PROSITE" id="PS51384"/>
    </source>
</evidence>
<accession>A0ABR4AGK2</accession>
<organism evidence="2 3">
    <name type="scientific">Stereocaulon virgatum</name>
    <dbReference type="NCBI Taxonomy" id="373712"/>
    <lineage>
        <taxon>Eukaryota</taxon>
        <taxon>Fungi</taxon>
        <taxon>Dikarya</taxon>
        <taxon>Ascomycota</taxon>
        <taxon>Pezizomycotina</taxon>
        <taxon>Lecanoromycetes</taxon>
        <taxon>OSLEUM clade</taxon>
        <taxon>Lecanoromycetidae</taxon>
        <taxon>Lecanorales</taxon>
        <taxon>Lecanorineae</taxon>
        <taxon>Stereocaulaceae</taxon>
        <taxon>Stereocaulon</taxon>
    </lineage>
</organism>